<dbReference type="OrthoDB" id="2792799at2759"/>
<dbReference type="STRING" id="1314785.A0A165APK8"/>
<gene>
    <name evidence="3" type="ORF">LAESUDRAFT_765561</name>
</gene>
<evidence type="ECO:0000256" key="1">
    <source>
        <dbReference type="SAM" id="MobiDB-lite"/>
    </source>
</evidence>
<feature type="region of interest" description="Disordered" evidence="1">
    <location>
        <begin position="139"/>
        <end position="165"/>
    </location>
</feature>
<feature type="domain" description="Integrase core" evidence="2">
    <location>
        <begin position="2"/>
        <end position="105"/>
    </location>
</feature>
<dbReference type="RefSeq" id="XP_040757152.1">
    <property type="nucleotide sequence ID" value="XM_040913722.1"/>
</dbReference>
<evidence type="ECO:0000259" key="2">
    <source>
        <dbReference type="Pfam" id="PF24764"/>
    </source>
</evidence>
<protein>
    <recommendedName>
        <fullName evidence="2">Integrase core domain-containing protein</fullName>
    </recommendedName>
</protein>
<dbReference type="PANTHER" id="PTHR46791:SF5">
    <property type="entry name" value="CLR5 DOMAIN-CONTAINING PROTEIN-RELATED"/>
    <property type="match status" value="1"/>
</dbReference>
<dbReference type="PANTHER" id="PTHR46791">
    <property type="entry name" value="EXPRESSED PROTEIN"/>
    <property type="match status" value="1"/>
</dbReference>
<dbReference type="AlphaFoldDB" id="A0A165APK8"/>
<name>A0A165APK8_9APHY</name>
<dbReference type="Pfam" id="PF24764">
    <property type="entry name" value="rva_4"/>
    <property type="match status" value="1"/>
</dbReference>
<dbReference type="Proteomes" id="UP000076871">
    <property type="component" value="Unassembled WGS sequence"/>
</dbReference>
<accession>A0A165APK8</accession>
<feature type="compositionally biased region" description="Acidic residues" evidence="1">
    <location>
        <begin position="153"/>
        <end position="164"/>
    </location>
</feature>
<proteinExistence type="predicted"/>
<dbReference type="GeneID" id="63830750"/>
<sequence length="262" mass="29580">MEVAVWMVMRRGPNRASFMWGSSTHNTQIERLWVEVGRQFCREWRAFFLCLEHLHMLDRDNHHHLWLLHTLFLNAVNVDCKAFQDEWNAHPISGPDTHDQSPNDMRFLGQAANGIYVDDGTDIHPDVLHELYGMARTPVHRRRGQTGAGHPPEEEESENEDDAIVDGPTADISEQIAAAQQGNVRHDPVDVPAHASPFADEATETLLFNALAAVRGDGFLPAGYGVLIGEEIDAYDHEEAIRLGRHGTKELIVTLPEHIWRP</sequence>
<reference evidence="3 4" key="1">
    <citation type="journal article" date="2016" name="Mol. Biol. Evol.">
        <title>Comparative Genomics of Early-Diverging Mushroom-Forming Fungi Provides Insights into the Origins of Lignocellulose Decay Capabilities.</title>
        <authorList>
            <person name="Nagy L.G."/>
            <person name="Riley R."/>
            <person name="Tritt A."/>
            <person name="Adam C."/>
            <person name="Daum C."/>
            <person name="Floudas D."/>
            <person name="Sun H."/>
            <person name="Yadav J.S."/>
            <person name="Pangilinan J."/>
            <person name="Larsson K.H."/>
            <person name="Matsuura K."/>
            <person name="Barry K."/>
            <person name="Labutti K."/>
            <person name="Kuo R."/>
            <person name="Ohm R.A."/>
            <person name="Bhattacharya S.S."/>
            <person name="Shirouzu T."/>
            <person name="Yoshinaga Y."/>
            <person name="Martin F.M."/>
            <person name="Grigoriev I.V."/>
            <person name="Hibbett D.S."/>
        </authorList>
    </citation>
    <scope>NUCLEOTIDE SEQUENCE [LARGE SCALE GENOMIC DNA]</scope>
    <source>
        <strain evidence="3 4">93-53</strain>
    </source>
</reference>
<evidence type="ECO:0000313" key="3">
    <source>
        <dbReference type="EMBL" id="KZS99411.1"/>
    </source>
</evidence>
<organism evidence="3 4">
    <name type="scientific">Laetiporus sulphureus 93-53</name>
    <dbReference type="NCBI Taxonomy" id="1314785"/>
    <lineage>
        <taxon>Eukaryota</taxon>
        <taxon>Fungi</taxon>
        <taxon>Dikarya</taxon>
        <taxon>Basidiomycota</taxon>
        <taxon>Agaricomycotina</taxon>
        <taxon>Agaricomycetes</taxon>
        <taxon>Polyporales</taxon>
        <taxon>Laetiporus</taxon>
    </lineage>
</organism>
<dbReference type="InParanoid" id="A0A165APK8"/>
<dbReference type="InterPro" id="IPR058913">
    <property type="entry name" value="Integrase_dom_put"/>
</dbReference>
<keyword evidence="4" id="KW-1185">Reference proteome</keyword>
<evidence type="ECO:0000313" key="4">
    <source>
        <dbReference type="Proteomes" id="UP000076871"/>
    </source>
</evidence>
<dbReference type="EMBL" id="KV427910">
    <property type="protein sequence ID" value="KZS99411.1"/>
    <property type="molecule type" value="Genomic_DNA"/>
</dbReference>